<dbReference type="RefSeq" id="WP_005577025.1">
    <property type="nucleotide sequence ID" value="NZ_FORO01000027.1"/>
</dbReference>
<dbReference type="InterPro" id="IPR021377">
    <property type="entry name" value="DUF3006"/>
</dbReference>
<accession>A0A1I3R2P2</accession>
<name>A0A1I3R2P2_9EURY</name>
<dbReference type="OrthoDB" id="299121at2157"/>
<dbReference type="AlphaFoldDB" id="A0A1I3R2P2"/>
<feature type="region of interest" description="Disordered" evidence="1">
    <location>
        <begin position="60"/>
        <end position="90"/>
    </location>
</feature>
<evidence type="ECO:0008006" key="4">
    <source>
        <dbReference type="Google" id="ProtNLM"/>
    </source>
</evidence>
<evidence type="ECO:0000313" key="3">
    <source>
        <dbReference type="Proteomes" id="UP000182829"/>
    </source>
</evidence>
<reference evidence="2 3" key="1">
    <citation type="submission" date="2016-10" db="EMBL/GenBank/DDBJ databases">
        <authorList>
            <person name="de Groot N.N."/>
        </authorList>
    </citation>
    <scope>NUCLEOTIDE SEQUENCE [LARGE SCALE GENOMIC DNA]</scope>
    <source>
        <strain evidence="2 3">SP2</strain>
    </source>
</reference>
<gene>
    <name evidence="2" type="ORF">SAMN05443661_12719</name>
</gene>
<evidence type="ECO:0000313" key="2">
    <source>
        <dbReference type="EMBL" id="SFJ40618.1"/>
    </source>
</evidence>
<proteinExistence type="predicted"/>
<dbReference type="Proteomes" id="UP000182829">
    <property type="component" value="Unassembled WGS sequence"/>
</dbReference>
<protein>
    <recommendedName>
        <fullName evidence="4">DUF3006 domain-containing protein</fullName>
    </recommendedName>
</protein>
<feature type="compositionally biased region" description="Basic and acidic residues" evidence="1">
    <location>
        <begin position="62"/>
        <end position="90"/>
    </location>
</feature>
<dbReference type="OMA" id="MTEHYTA"/>
<dbReference type="Pfam" id="PF11213">
    <property type="entry name" value="DUF3006"/>
    <property type="match status" value="1"/>
</dbReference>
<sequence>MTESFTGVVDRVVDGETAVILLEEDGETVDQLDVPLGRLPEPARDEGAILSITVSAGELVDAESRPEETSDRRESARERLKRLSDRLSER</sequence>
<dbReference type="EMBL" id="FORO01000027">
    <property type="protein sequence ID" value="SFJ40618.1"/>
    <property type="molecule type" value="Genomic_DNA"/>
</dbReference>
<evidence type="ECO:0000256" key="1">
    <source>
        <dbReference type="SAM" id="MobiDB-lite"/>
    </source>
</evidence>
<dbReference type="GeneID" id="14210313"/>
<organism evidence="2 3">
    <name type="scientific">Natronobacterium gregoryi</name>
    <dbReference type="NCBI Taxonomy" id="44930"/>
    <lineage>
        <taxon>Archaea</taxon>
        <taxon>Methanobacteriati</taxon>
        <taxon>Methanobacteriota</taxon>
        <taxon>Stenosarchaea group</taxon>
        <taxon>Halobacteria</taxon>
        <taxon>Halobacteriales</taxon>
        <taxon>Natrialbaceae</taxon>
        <taxon>Natronobacterium</taxon>
    </lineage>
</organism>